<dbReference type="Proteomes" id="UP000011083">
    <property type="component" value="Unassembled WGS sequence"/>
</dbReference>
<dbReference type="Pfam" id="PF00169">
    <property type="entry name" value="PH"/>
    <property type="match status" value="1"/>
</dbReference>
<dbReference type="PANTHER" id="PTHR14336">
    <property type="entry name" value="TANDEM PH DOMAIN CONTAINING PROTEIN"/>
    <property type="match status" value="1"/>
</dbReference>
<feature type="domain" description="PH" evidence="2">
    <location>
        <begin position="300"/>
        <end position="436"/>
    </location>
</feature>
<evidence type="ECO:0000313" key="3">
    <source>
        <dbReference type="EMBL" id="ELR16330.1"/>
    </source>
</evidence>
<sequence>MGRRGGGGGERDKHNLTPRATGSKKSQAKASGKLAEAEGIVTEAKKAITAEKFDDALRLFPQALSVYEGVEEDEAQREGMFHLYFSWAFALQEKGKREYLHMEGQDEAKVNAVDNWFIEGIKKLKLALEKSPNNPLALHSAACALICRGDLRDGIPADKRYAKACVKLKRAIDSNDESETPAALWRTWGNAALKRAQLRKVKLDEREELVNEAAEKYEKALKADPEDGVTSHTYALFMHFKANDLLAQAVRQKDVEPKLQLLLKYIAPERQLQMHRESRETRKIVDWLNLRHLLQQRTDNILYFGYAVKQGGNRPNWKRRFFVLTPKKLFYYTEAGGKMKGKILLNQVASVTIANAPLAPRVALGLKGKGGPENEREDPAVSAETRKGEGQATDIDGWDEDGYGFHLVTPGRTFNVVVDYAKQRDQWTDAIYQAISVIPSRPSGSAIEGGAAGVAKGKGRLGMLSSIRKRASRGKDLNEEL</sequence>
<dbReference type="VEuPathDB" id="AmoebaDB:ACA1_203750"/>
<feature type="compositionally biased region" description="Basic and acidic residues" evidence="1">
    <location>
        <begin position="370"/>
        <end position="389"/>
    </location>
</feature>
<dbReference type="SMART" id="SM00233">
    <property type="entry name" value="PH"/>
    <property type="match status" value="1"/>
</dbReference>
<dbReference type="GeneID" id="14917000"/>
<dbReference type="SUPFAM" id="SSF50729">
    <property type="entry name" value="PH domain-like"/>
    <property type="match status" value="1"/>
</dbReference>
<dbReference type="SUPFAM" id="SSF48452">
    <property type="entry name" value="TPR-like"/>
    <property type="match status" value="1"/>
</dbReference>
<dbReference type="InterPro" id="IPR051707">
    <property type="entry name" value="PI-Interact_SigTrans_Reg"/>
</dbReference>
<dbReference type="InterPro" id="IPR001849">
    <property type="entry name" value="PH_domain"/>
</dbReference>
<feature type="region of interest" description="Disordered" evidence="1">
    <location>
        <begin position="1"/>
        <end position="37"/>
    </location>
</feature>
<dbReference type="Gene3D" id="2.30.29.30">
    <property type="entry name" value="Pleckstrin-homology domain (PH domain)/Phosphotyrosine-binding domain (PTB)"/>
    <property type="match status" value="1"/>
</dbReference>
<gene>
    <name evidence="3" type="ORF">ACA1_203750</name>
</gene>
<keyword evidence="4" id="KW-1185">Reference proteome</keyword>
<feature type="region of interest" description="Disordered" evidence="1">
    <location>
        <begin position="366"/>
        <end position="397"/>
    </location>
</feature>
<feature type="compositionally biased region" description="Low complexity" evidence="1">
    <location>
        <begin position="20"/>
        <end position="34"/>
    </location>
</feature>
<accession>L8GTJ3</accession>
<dbReference type="InterPro" id="IPR011993">
    <property type="entry name" value="PH-like_dom_sf"/>
</dbReference>
<evidence type="ECO:0000256" key="1">
    <source>
        <dbReference type="SAM" id="MobiDB-lite"/>
    </source>
</evidence>
<dbReference type="KEGG" id="acan:ACA1_203750"/>
<dbReference type="AlphaFoldDB" id="L8GTJ3"/>
<organism evidence="3 4">
    <name type="scientific">Acanthamoeba castellanii (strain ATCC 30010 / Neff)</name>
    <dbReference type="NCBI Taxonomy" id="1257118"/>
    <lineage>
        <taxon>Eukaryota</taxon>
        <taxon>Amoebozoa</taxon>
        <taxon>Discosea</taxon>
        <taxon>Longamoebia</taxon>
        <taxon>Centramoebida</taxon>
        <taxon>Acanthamoebidae</taxon>
        <taxon>Acanthamoeba</taxon>
    </lineage>
</organism>
<dbReference type="Gene3D" id="1.25.40.10">
    <property type="entry name" value="Tetratricopeptide repeat domain"/>
    <property type="match status" value="1"/>
</dbReference>
<dbReference type="InterPro" id="IPR011990">
    <property type="entry name" value="TPR-like_helical_dom_sf"/>
</dbReference>
<evidence type="ECO:0000259" key="2">
    <source>
        <dbReference type="PROSITE" id="PS50003"/>
    </source>
</evidence>
<reference evidence="3 4" key="1">
    <citation type="journal article" date="2013" name="Genome Biol.">
        <title>Genome of Acanthamoeba castellanii highlights extensive lateral gene transfer and early evolution of tyrosine kinase signaling.</title>
        <authorList>
            <person name="Clarke M."/>
            <person name="Lohan A.J."/>
            <person name="Liu B."/>
            <person name="Lagkouvardos I."/>
            <person name="Roy S."/>
            <person name="Zafar N."/>
            <person name="Bertelli C."/>
            <person name="Schilde C."/>
            <person name="Kianianmomeni A."/>
            <person name="Burglin T.R."/>
            <person name="Frech C."/>
            <person name="Turcotte B."/>
            <person name="Kopec K.O."/>
            <person name="Synnott J.M."/>
            <person name="Choo C."/>
            <person name="Paponov I."/>
            <person name="Finkler A."/>
            <person name="Soon Heng Tan C."/>
            <person name="Hutchins A.P."/>
            <person name="Weinmeier T."/>
            <person name="Rattei T."/>
            <person name="Chu J.S."/>
            <person name="Gimenez G."/>
            <person name="Irimia M."/>
            <person name="Rigden D.J."/>
            <person name="Fitzpatrick D.A."/>
            <person name="Lorenzo-Morales J."/>
            <person name="Bateman A."/>
            <person name="Chiu C.H."/>
            <person name="Tang P."/>
            <person name="Hegemann P."/>
            <person name="Fromm H."/>
            <person name="Raoult D."/>
            <person name="Greub G."/>
            <person name="Miranda-Saavedra D."/>
            <person name="Chen N."/>
            <person name="Nash P."/>
            <person name="Ginger M.L."/>
            <person name="Horn M."/>
            <person name="Schaap P."/>
            <person name="Caler L."/>
            <person name="Loftus B."/>
        </authorList>
    </citation>
    <scope>NUCLEOTIDE SEQUENCE [LARGE SCALE GENOMIC DNA]</scope>
    <source>
        <strain evidence="3 4">Neff</strain>
    </source>
</reference>
<dbReference type="PANTHER" id="PTHR14336:SF15">
    <property type="entry name" value="DUAL ADAPTER FOR PHOSPHOTYROSINE AND 3-PHOSPHOTYROSINE AND 3-PHOSPHOINOSITIDE"/>
    <property type="match status" value="1"/>
</dbReference>
<evidence type="ECO:0000313" key="4">
    <source>
        <dbReference type="Proteomes" id="UP000011083"/>
    </source>
</evidence>
<dbReference type="RefSeq" id="XP_004338343.1">
    <property type="nucleotide sequence ID" value="XM_004338295.1"/>
</dbReference>
<name>L8GTJ3_ACACF</name>
<proteinExistence type="predicted"/>
<dbReference type="OrthoDB" id="185175at2759"/>
<dbReference type="PROSITE" id="PS50003">
    <property type="entry name" value="PH_DOMAIN"/>
    <property type="match status" value="1"/>
</dbReference>
<protein>
    <submittedName>
        <fullName evidence="3">PH domain containing protein</fullName>
    </submittedName>
</protein>
<dbReference type="EMBL" id="KB008001">
    <property type="protein sequence ID" value="ELR16330.1"/>
    <property type="molecule type" value="Genomic_DNA"/>
</dbReference>